<dbReference type="RefSeq" id="WP_167952899.1">
    <property type="nucleotide sequence ID" value="NZ_JAATJE010000001.1"/>
</dbReference>
<evidence type="ECO:0000256" key="1">
    <source>
        <dbReference type="SAM" id="MobiDB-lite"/>
    </source>
</evidence>
<evidence type="ECO:0000259" key="2">
    <source>
        <dbReference type="PROSITE" id="PS50994"/>
    </source>
</evidence>
<feature type="compositionally biased region" description="Basic and acidic residues" evidence="1">
    <location>
        <begin position="564"/>
        <end position="575"/>
    </location>
</feature>
<protein>
    <submittedName>
        <fullName evidence="3">Transposase</fullName>
    </submittedName>
</protein>
<dbReference type="InterPro" id="IPR009057">
    <property type="entry name" value="Homeodomain-like_sf"/>
</dbReference>
<dbReference type="Proteomes" id="UP000734218">
    <property type="component" value="Unassembled WGS sequence"/>
</dbReference>
<dbReference type="InterPro" id="IPR012337">
    <property type="entry name" value="RNaseH-like_sf"/>
</dbReference>
<dbReference type="InterPro" id="IPR015378">
    <property type="entry name" value="Transposase-like_Mu_C"/>
</dbReference>
<organism evidence="3 4">
    <name type="scientific">Sphingomonas jejuensis</name>
    <dbReference type="NCBI Taxonomy" id="904715"/>
    <lineage>
        <taxon>Bacteria</taxon>
        <taxon>Pseudomonadati</taxon>
        <taxon>Pseudomonadota</taxon>
        <taxon>Alphaproteobacteria</taxon>
        <taxon>Sphingomonadales</taxon>
        <taxon>Sphingomonadaceae</taxon>
        <taxon>Sphingomonas</taxon>
    </lineage>
</organism>
<name>A0ABX0XII8_9SPHN</name>
<feature type="domain" description="Integrase catalytic" evidence="2">
    <location>
        <begin position="215"/>
        <end position="417"/>
    </location>
</feature>
<dbReference type="Pfam" id="PF09299">
    <property type="entry name" value="Mu-transpos_C"/>
    <property type="match status" value="1"/>
</dbReference>
<dbReference type="SUPFAM" id="SSF46689">
    <property type="entry name" value="Homeodomain-like"/>
    <property type="match status" value="1"/>
</dbReference>
<gene>
    <name evidence="3" type="ORF">GGR88_000620</name>
</gene>
<dbReference type="Gene3D" id="3.30.420.10">
    <property type="entry name" value="Ribonuclease H-like superfamily/Ribonuclease H"/>
    <property type="match status" value="1"/>
</dbReference>
<feature type="region of interest" description="Disordered" evidence="1">
    <location>
        <begin position="111"/>
        <end position="132"/>
    </location>
</feature>
<dbReference type="PROSITE" id="PS50994">
    <property type="entry name" value="INTEGRASE"/>
    <property type="match status" value="1"/>
</dbReference>
<evidence type="ECO:0000313" key="3">
    <source>
        <dbReference type="EMBL" id="NJC33146.1"/>
    </source>
</evidence>
<keyword evidence="4" id="KW-1185">Reference proteome</keyword>
<dbReference type="SUPFAM" id="SSF53098">
    <property type="entry name" value="Ribonuclease H-like"/>
    <property type="match status" value="1"/>
</dbReference>
<feature type="region of interest" description="Disordered" evidence="1">
    <location>
        <begin position="564"/>
        <end position="631"/>
    </location>
</feature>
<reference evidence="3 4" key="1">
    <citation type="submission" date="2020-03" db="EMBL/GenBank/DDBJ databases">
        <title>Genomic Encyclopedia of Type Strains, Phase IV (KMG-IV): sequencing the most valuable type-strain genomes for metagenomic binning, comparative biology and taxonomic classification.</title>
        <authorList>
            <person name="Goeker M."/>
        </authorList>
    </citation>
    <scope>NUCLEOTIDE SEQUENCE [LARGE SCALE GENOMIC DNA]</scope>
    <source>
        <strain evidence="3 4">DSM 27651</strain>
    </source>
</reference>
<evidence type="ECO:0000313" key="4">
    <source>
        <dbReference type="Proteomes" id="UP000734218"/>
    </source>
</evidence>
<accession>A0ABX0XII8</accession>
<feature type="compositionally biased region" description="Polar residues" evidence="1">
    <location>
        <begin position="601"/>
        <end position="624"/>
    </location>
</feature>
<dbReference type="InterPro" id="IPR036397">
    <property type="entry name" value="RNaseH_sf"/>
</dbReference>
<sequence length="647" mass="73109">MKIGTKKGDKVRYGGAQMRVIGARDLDTLVVVSAEGEYFDASIKDLEAEAVGQVRSGTSVDPKRAAKVPAYVEALGPLLGNDRNTKAAVTEAAKKLGISTSAAYDAIRRFRETGTTDQLPPPTRPGGRGKSRINPKAQKIIEEVLEATVLKRGGAKPRKFFREVKRRLEKAGLQVAHATLADRLTKIPEHRWTKTRKGYNETRKTHDPIRDHYPEVHRPLEVVQIDHWKADIEILSDDRLQVIGRVWITLAIDVYSRMVFGMHVGIDAPSTTTFAMAMINGMTRKDAIAERYGLEWDNPMCGKPERLEADNAREFTGESANASAAHFNIRLKWRPLGQPQYGAHIERLNGNLADRFKDLPGATGATSTERGELRPEMTAAFTLEDVTKHAWMIVDEYHNDVHTGIGMPPLEKFRGYYFGPNGQKHRLPDVFVDNLQFRIHWFPLVKRSIQRYGIRIDHLDYYSESLEWLVRNRKSYGQLEIRRHPFDVRVIYVKHPDRKAEDPDATDGDEWIPVHVRQLNFPEASIHELQAARREALRRKREPTPELLSKIIDEQHRHIEEAVKKTKSAQREAARQQHHSRIRKEAPVPAARSGAVPRFVQPTSTPASTQSDEQPVRNGKTQQAPAEGSIAAILAGISDDDVEAMFE</sequence>
<proteinExistence type="predicted"/>
<dbReference type="InterPro" id="IPR001584">
    <property type="entry name" value="Integrase_cat-core"/>
</dbReference>
<comment type="caution">
    <text evidence="3">The sequence shown here is derived from an EMBL/GenBank/DDBJ whole genome shotgun (WGS) entry which is preliminary data.</text>
</comment>
<dbReference type="EMBL" id="JAATJE010000001">
    <property type="protein sequence ID" value="NJC33146.1"/>
    <property type="molecule type" value="Genomic_DNA"/>
</dbReference>